<dbReference type="Proteomes" id="UP000233837">
    <property type="component" value="Unassembled WGS sequence"/>
</dbReference>
<feature type="region of interest" description="Disordered" evidence="1">
    <location>
        <begin position="1"/>
        <end position="23"/>
    </location>
</feature>
<accession>A0A2I0VEM7</accession>
<name>A0A2I0VEM7_9ASPA</name>
<evidence type="ECO:0000313" key="2">
    <source>
        <dbReference type="EMBL" id="PKU61876.1"/>
    </source>
</evidence>
<proteinExistence type="predicted"/>
<reference evidence="2 3" key="1">
    <citation type="journal article" date="2016" name="Sci. Rep.">
        <title>The Dendrobium catenatum Lindl. genome sequence provides insights into polysaccharide synthase, floral development and adaptive evolution.</title>
        <authorList>
            <person name="Zhang G.Q."/>
            <person name="Xu Q."/>
            <person name="Bian C."/>
            <person name="Tsai W.C."/>
            <person name="Yeh C.M."/>
            <person name="Liu K.W."/>
            <person name="Yoshida K."/>
            <person name="Zhang L.S."/>
            <person name="Chang S.B."/>
            <person name="Chen F."/>
            <person name="Shi Y."/>
            <person name="Su Y.Y."/>
            <person name="Zhang Y.Q."/>
            <person name="Chen L.J."/>
            <person name="Yin Y."/>
            <person name="Lin M."/>
            <person name="Huang H."/>
            <person name="Deng H."/>
            <person name="Wang Z.W."/>
            <person name="Zhu S.L."/>
            <person name="Zhao X."/>
            <person name="Deng C."/>
            <person name="Niu S.C."/>
            <person name="Huang J."/>
            <person name="Wang M."/>
            <person name="Liu G.H."/>
            <person name="Yang H.J."/>
            <person name="Xiao X.J."/>
            <person name="Hsiao Y.Y."/>
            <person name="Wu W.L."/>
            <person name="Chen Y.Y."/>
            <person name="Mitsuda N."/>
            <person name="Ohme-Takagi M."/>
            <person name="Luo Y.B."/>
            <person name="Van de Peer Y."/>
            <person name="Liu Z.J."/>
        </authorList>
    </citation>
    <scope>NUCLEOTIDE SEQUENCE [LARGE SCALE GENOMIC DNA]</scope>
    <source>
        <tissue evidence="2">The whole plant</tissue>
    </source>
</reference>
<organism evidence="2 3">
    <name type="scientific">Dendrobium catenatum</name>
    <dbReference type="NCBI Taxonomy" id="906689"/>
    <lineage>
        <taxon>Eukaryota</taxon>
        <taxon>Viridiplantae</taxon>
        <taxon>Streptophyta</taxon>
        <taxon>Embryophyta</taxon>
        <taxon>Tracheophyta</taxon>
        <taxon>Spermatophyta</taxon>
        <taxon>Magnoliopsida</taxon>
        <taxon>Liliopsida</taxon>
        <taxon>Asparagales</taxon>
        <taxon>Orchidaceae</taxon>
        <taxon>Epidendroideae</taxon>
        <taxon>Malaxideae</taxon>
        <taxon>Dendrobiinae</taxon>
        <taxon>Dendrobium</taxon>
    </lineage>
</organism>
<keyword evidence="3" id="KW-1185">Reference proteome</keyword>
<dbReference type="AlphaFoldDB" id="A0A2I0VEM7"/>
<protein>
    <submittedName>
        <fullName evidence="2">Uncharacterized protein</fullName>
    </submittedName>
</protein>
<feature type="compositionally biased region" description="Polar residues" evidence="1">
    <location>
        <begin position="10"/>
        <end position="21"/>
    </location>
</feature>
<gene>
    <name evidence="2" type="ORF">MA16_Dca016072</name>
</gene>
<reference evidence="2 3" key="2">
    <citation type="journal article" date="2017" name="Nature">
        <title>The Apostasia genome and the evolution of orchids.</title>
        <authorList>
            <person name="Zhang G.Q."/>
            <person name="Liu K.W."/>
            <person name="Li Z."/>
            <person name="Lohaus R."/>
            <person name="Hsiao Y.Y."/>
            <person name="Niu S.C."/>
            <person name="Wang J.Y."/>
            <person name="Lin Y.C."/>
            <person name="Xu Q."/>
            <person name="Chen L.J."/>
            <person name="Yoshida K."/>
            <person name="Fujiwara S."/>
            <person name="Wang Z.W."/>
            <person name="Zhang Y.Q."/>
            <person name="Mitsuda N."/>
            <person name="Wang M."/>
            <person name="Liu G.H."/>
            <person name="Pecoraro L."/>
            <person name="Huang H.X."/>
            <person name="Xiao X.J."/>
            <person name="Lin M."/>
            <person name="Wu X.Y."/>
            <person name="Wu W.L."/>
            <person name="Chen Y.Y."/>
            <person name="Chang S.B."/>
            <person name="Sakamoto S."/>
            <person name="Ohme-Takagi M."/>
            <person name="Yagi M."/>
            <person name="Zeng S.J."/>
            <person name="Shen C.Y."/>
            <person name="Yeh C.M."/>
            <person name="Luo Y.B."/>
            <person name="Tsai W.C."/>
            <person name="Van de Peer Y."/>
            <person name="Liu Z.J."/>
        </authorList>
    </citation>
    <scope>NUCLEOTIDE SEQUENCE [LARGE SCALE GENOMIC DNA]</scope>
    <source>
        <tissue evidence="2">The whole plant</tissue>
    </source>
</reference>
<dbReference type="EMBL" id="KZ503723">
    <property type="protein sequence ID" value="PKU61876.1"/>
    <property type="molecule type" value="Genomic_DNA"/>
</dbReference>
<sequence length="180" mass="19498">MDFLKHSIPANPNNRPATPSENIHPPVAVAVAVAAVETLGPDRHRNATLFAAATTGSVGSIVGNAKGKCIRGIEGDDKEQDVSVRDGFPLNLARALLLVAPIQSQMLNLLLEKLPEHFKGDAASVGSPLNQLRSLDFPRGFQVFCRKAYGGSKILTLGKREKLRKNWIFKIIIKLIVSNL</sequence>
<evidence type="ECO:0000313" key="3">
    <source>
        <dbReference type="Proteomes" id="UP000233837"/>
    </source>
</evidence>
<evidence type="ECO:0000256" key="1">
    <source>
        <dbReference type="SAM" id="MobiDB-lite"/>
    </source>
</evidence>